<keyword evidence="2" id="KW-0378">Hydrolase</keyword>
<organism evidence="2 3">
    <name type="scientific">Caerostris darwini</name>
    <dbReference type="NCBI Taxonomy" id="1538125"/>
    <lineage>
        <taxon>Eukaryota</taxon>
        <taxon>Metazoa</taxon>
        <taxon>Ecdysozoa</taxon>
        <taxon>Arthropoda</taxon>
        <taxon>Chelicerata</taxon>
        <taxon>Arachnida</taxon>
        <taxon>Araneae</taxon>
        <taxon>Araneomorphae</taxon>
        <taxon>Entelegynae</taxon>
        <taxon>Araneoidea</taxon>
        <taxon>Araneidae</taxon>
        <taxon>Caerostris</taxon>
    </lineage>
</organism>
<sequence>MDSSETETFCHHMNIKHRAAQDLEKDAQQLFLSFYFEDLNSQENSSPCFVDAVIYALRANGLLVFVPKYGIKGAVCLCNKDRKVALVNDSVEWTDGKLISTESKLTVQANGTSQHYHIFDHVTVCVKVQKSRSHQHRIVLDMVDNKPFAKDFNEVKKERMDLTFLQESKDVDIDSPEAELKNSIPTEPEENMYLFLQKIRNLTLN</sequence>
<comment type="caution">
    <text evidence="2">The sequence shown here is derived from an EMBL/GenBank/DDBJ whole genome shotgun (WGS) entry which is preliminary data.</text>
</comment>
<dbReference type="EMBL" id="BPLQ01009543">
    <property type="protein sequence ID" value="GIY44563.1"/>
    <property type="molecule type" value="Genomic_DNA"/>
</dbReference>
<gene>
    <name evidence="2" type="primary">Dis3l</name>
    <name evidence="2" type="ORF">CDAR_53401</name>
</gene>
<dbReference type="GO" id="GO:0000175">
    <property type="term" value="F:3'-5'-RNA exonuclease activity"/>
    <property type="evidence" value="ECO:0007669"/>
    <property type="project" value="TreeGrafter"/>
</dbReference>
<keyword evidence="2" id="KW-0269">Exonuclease</keyword>
<dbReference type="AlphaFoldDB" id="A0AAV4TDB6"/>
<accession>A0AAV4TDB6</accession>
<dbReference type="GO" id="GO:0016075">
    <property type="term" value="P:rRNA catabolic process"/>
    <property type="evidence" value="ECO:0007669"/>
    <property type="project" value="TreeGrafter"/>
</dbReference>
<dbReference type="InterPro" id="IPR050180">
    <property type="entry name" value="RNR_Ribonuclease"/>
</dbReference>
<name>A0AAV4TDB6_9ARAC</name>
<dbReference type="InterPro" id="IPR033770">
    <property type="entry name" value="RRP44_S1"/>
</dbReference>
<dbReference type="InterPro" id="IPR012340">
    <property type="entry name" value="NA-bd_OB-fold"/>
</dbReference>
<feature type="domain" description="Exosome complex exonuclease RRP44 S1" evidence="1">
    <location>
        <begin position="52"/>
        <end position="137"/>
    </location>
</feature>
<dbReference type="PANTHER" id="PTHR23355:SF30">
    <property type="entry name" value="DIS3-LIKE EXONUCLEASE 1"/>
    <property type="match status" value="1"/>
</dbReference>
<proteinExistence type="predicted"/>
<evidence type="ECO:0000259" key="1">
    <source>
        <dbReference type="Pfam" id="PF17215"/>
    </source>
</evidence>
<dbReference type="Proteomes" id="UP001054837">
    <property type="component" value="Unassembled WGS sequence"/>
</dbReference>
<dbReference type="Gene3D" id="2.40.50.140">
    <property type="entry name" value="Nucleic acid-binding proteins"/>
    <property type="match status" value="1"/>
</dbReference>
<evidence type="ECO:0000313" key="3">
    <source>
        <dbReference type="Proteomes" id="UP001054837"/>
    </source>
</evidence>
<protein>
    <submittedName>
        <fullName evidence="2">DIS3-like exonuclease 1</fullName>
    </submittedName>
</protein>
<keyword evidence="2" id="KW-0540">Nuclease</keyword>
<evidence type="ECO:0000313" key="2">
    <source>
        <dbReference type="EMBL" id="GIY44563.1"/>
    </source>
</evidence>
<dbReference type="PANTHER" id="PTHR23355">
    <property type="entry name" value="RIBONUCLEASE"/>
    <property type="match status" value="1"/>
</dbReference>
<reference evidence="2 3" key="1">
    <citation type="submission" date="2021-06" db="EMBL/GenBank/DDBJ databases">
        <title>Caerostris darwini draft genome.</title>
        <authorList>
            <person name="Kono N."/>
            <person name="Arakawa K."/>
        </authorList>
    </citation>
    <scope>NUCLEOTIDE SEQUENCE [LARGE SCALE GENOMIC DNA]</scope>
</reference>
<dbReference type="GO" id="GO:0000177">
    <property type="term" value="C:cytoplasmic exosome (RNase complex)"/>
    <property type="evidence" value="ECO:0007669"/>
    <property type="project" value="TreeGrafter"/>
</dbReference>
<dbReference type="GO" id="GO:0006402">
    <property type="term" value="P:mRNA catabolic process"/>
    <property type="evidence" value="ECO:0007669"/>
    <property type="project" value="TreeGrafter"/>
</dbReference>
<dbReference type="SUPFAM" id="SSF50249">
    <property type="entry name" value="Nucleic acid-binding proteins"/>
    <property type="match status" value="1"/>
</dbReference>
<dbReference type="Pfam" id="PF17215">
    <property type="entry name" value="Rrp44_S1"/>
    <property type="match status" value="1"/>
</dbReference>
<keyword evidence="3" id="KW-1185">Reference proteome</keyword>